<dbReference type="PANTHER" id="PTHR35526">
    <property type="entry name" value="ANTI-SIGMA-F FACTOR RSBW-RELATED"/>
    <property type="match status" value="1"/>
</dbReference>
<keyword evidence="4" id="KW-1185">Reference proteome</keyword>
<sequence>MTKPLSSPKLFLAQLTLPVNRTMIRAAVECAAQVGNILSFDEADNYTLQVAVEEAVCNAIDHFSGLPGEDERVHLEFYVEAGLLIVSIREKGIPFNLSHADKYTPEDLEGMSKPGLGMLLMHKGMESVELFVHGREGKETRLTKKLAYGALPDSLRNRRSVKRKRETVKNYIIRPACIEELPDICQLAWKCYGYTQEKFLYDIDALTEKFASGEFKSIIAIDTDRNIIIGHVGLKYHDPAVKVSELGLAFVDPAFRCSGVSRDLGPFSRKIAMENGDAGIFDCSVTTHTFSQKAIQEYFGSSPCSLFLGIVVSDMEVKGLTVSKQLKGSTLNHYYAFDHSGKTIYIPQHHHKMVQEIYEWMDVPRSFGKPEKIAPSSDSSLNVFDLPDGLNVSFLIVNNIGENSFNEIEEAFQQCRRSRKDAVYAFLPSGVPFSPYLVEQLEKRGFSFAGIMPHIHNGDDRIILQWVDVPLDMDAIHVYGDRARRLFSYIKDELKRVDASI</sequence>
<evidence type="ECO:0000256" key="1">
    <source>
        <dbReference type="ARBA" id="ARBA00022527"/>
    </source>
</evidence>
<keyword evidence="1" id="KW-0723">Serine/threonine-protein kinase</keyword>
<dbReference type="Gene3D" id="3.30.565.10">
    <property type="entry name" value="Histidine kinase-like ATPase, C-terminal domain"/>
    <property type="match status" value="1"/>
</dbReference>
<dbReference type="InterPro" id="IPR050267">
    <property type="entry name" value="Anti-sigma-factor_SerPK"/>
</dbReference>
<dbReference type="PANTHER" id="PTHR35526:SF3">
    <property type="entry name" value="ANTI-SIGMA-F FACTOR RSBW"/>
    <property type="match status" value="1"/>
</dbReference>
<dbReference type="Gene3D" id="3.40.630.30">
    <property type="match status" value="1"/>
</dbReference>
<dbReference type="InterPro" id="IPR036890">
    <property type="entry name" value="HATPase_C_sf"/>
</dbReference>
<proteinExistence type="predicted"/>
<dbReference type="AlphaFoldDB" id="L0RFX9"/>
<organism evidence="3 4">
    <name type="scientific">Maridesulfovibrio hydrothermalis AM13 = DSM 14728</name>
    <dbReference type="NCBI Taxonomy" id="1121451"/>
    <lineage>
        <taxon>Bacteria</taxon>
        <taxon>Pseudomonadati</taxon>
        <taxon>Thermodesulfobacteriota</taxon>
        <taxon>Desulfovibrionia</taxon>
        <taxon>Desulfovibrionales</taxon>
        <taxon>Desulfovibrionaceae</taxon>
        <taxon>Maridesulfovibrio</taxon>
    </lineage>
</organism>
<dbReference type="STRING" id="1121451.DESAM_22184"/>
<dbReference type="Proteomes" id="UP000010808">
    <property type="component" value="Chromosome"/>
</dbReference>
<evidence type="ECO:0000313" key="4">
    <source>
        <dbReference type="Proteomes" id="UP000010808"/>
    </source>
</evidence>
<dbReference type="PROSITE" id="PS51186">
    <property type="entry name" value="GNAT"/>
    <property type="match status" value="1"/>
</dbReference>
<dbReference type="SUPFAM" id="SSF55874">
    <property type="entry name" value="ATPase domain of HSP90 chaperone/DNA topoisomerase II/histidine kinase"/>
    <property type="match status" value="1"/>
</dbReference>
<keyword evidence="1" id="KW-0418">Kinase</keyword>
<feature type="domain" description="N-acetyltransferase" evidence="2">
    <location>
        <begin position="171"/>
        <end position="327"/>
    </location>
</feature>
<dbReference type="GO" id="GO:0016747">
    <property type="term" value="F:acyltransferase activity, transferring groups other than amino-acyl groups"/>
    <property type="evidence" value="ECO:0007669"/>
    <property type="project" value="InterPro"/>
</dbReference>
<dbReference type="Pfam" id="PF13581">
    <property type="entry name" value="HATPase_c_2"/>
    <property type="match status" value="1"/>
</dbReference>
<reference evidence="3 4" key="1">
    <citation type="submission" date="2012-10" db="EMBL/GenBank/DDBJ databases">
        <authorList>
            <person name="Genoscope - CEA"/>
        </authorList>
    </citation>
    <scope>NUCLEOTIDE SEQUENCE [LARGE SCALE GENOMIC DNA]</scope>
    <source>
        <strain evidence="4">AM13 / DSM 14728</strain>
    </source>
</reference>
<dbReference type="InterPro" id="IPR016181">
    <property type="entry name" value="Acyl_CoA_acyltransferase"/>
</dbReference>
<dbReference type="KEGG" id="dhy:DESAM_22184"/>
<dbReference type="PATRIC" id="fig|1121451.3.peg.2404"/>
<gene>
    <name evidence="3" type="ORF">DESAM_22184</name>
</gene>
<evidence type="ECO:0000313" key="3">
    <source>
        <dbReference type="EMBL" id="CCO24451.1"/>
    </source>
</evidence>
<dbReference type="GO" id="GO:0004674">
    <property type="term" value="F:protein serine/threonine kinase activity"/>
    <property type="evidence" value="ECO:0007669"/>
    <property type="project" value="UniProtKB-KW"/>
</dbReference>
<dbReference type="SUPFAM" id="SSF55729">
    <property type="entry name" value="Acyl-CoA N-acyltransferases (Nat)"/>
    <property type="match status" value="1"/>
</dbReference>
<name>L0RFX9_9BACT</name>
<dbReference type="EMBL" id="FO203522">
    <property type="protein sequence ID" value="CCO24451.1"/>
    <property type="molecule type" value="Genomic_DNA"/>
</dbReference>
<dbReference type="InterPro" id="IPR000182">
    <property type="entry name" value="GNAT_dom"/>
</dbReference>
<dbReference type="InterPro" id="IPR003594">
    <property type="entry name" value="HATPase_dom"/>
</dbReference>
<accession>L0RFX9</accession>
<evidence type="ECO:0000259" key="2">
    <source>
        <dbReference type="PROSITE" id="PS51186"/>
    </source>
</evidence>
<dbReference type="eggNOG" id="COG2172">
    <property type="taxonomic scope" value="Bacteria"/>
</dbReference>
<dbReference type="HOGENOM" id="CLU_040525_0_0_7"/>
<dbReference type="OrthoDB" id="9792240at2"/>
<dbReference type="RefSeq" id="WP_015337051.1">
    <property type="nucleotide sequence ID" value="NC_020055.1"/>
</dbReference>
<dbReference type="CDD" id="cd16936">
    <property type="entry name" value="HATPase_RsbW-like"/>
    <property type="match status" value="1"/>
</dbReference>
<protein>
    <recommendedName>
        <fullName evidence="2">N-acetyltransferase domain-containing protein</fullName>
    </recommendedName>
</protein>
<keyword evidence="1" id="KW-0808">Transferase</keyword>